<keyword evidence="4" id="KW-1185">Reference proteome</keyword>
<dbReference type="PANTHER" id="PTHR44329:SF214">
    <property type="entry name" value="PROTEIN KINASE DOMAIN-CONTAINING PROTEIN"/>
    <property type="match status" value="1"/>
</dbReference>
<dbReference type="InterPro" id="IPR000719">
    <property type="entry name" value="Prot_kinase_dom"/>
</dbReference>
<comment type="caution">
    <text evidence="3">The sequence shown here is derived from an EMBL/GenBank/DDBJ whole genome shotgun (WGS) entry which is preliminary data.</text>
</comment>
<dbReference type="EMBL" id="MU069955">
    <property type="protein sequence ID" value="KAF5831358.1"/>
    <property type="molecule type" value="Genomic_DNA"/>
</dbReference>
<dbReference type="InterPro" id="IPR011009">
    <property type="entry name" value="Kinase-like_dom_sf"/>
</dbReference>
<dbReference type="Gene3D" id="1.10.510.10">
    <property type="entry name" value="Transferase(Phosphotransferase) domain 1"/>
    <property type="match status" value="1"/>
</dbReference>
<organism evidence="3 4">
    <name type="scientific">Dunaliella salina</name>
    <name type="common">Green alga</name>
    <name type="synonym">Protococcus salinus</name>
    <dbReference type="NCBI Taxonomy" id="3046"/>
    <lineage>
        <taxon>Eukaryota</taxon>
        <taxon>Viridiplantae</taxon>
        <taxon>Chlorophyta</taxon>
        <taxon>core chlorophytes</taxon>
        <taxon>Chlorophyceae</taxon>
        <taxon>CS clade</taxon>
        <taxon>Chlamydomonadales</taxon>
        <taxon>Dunaliellaceae</taxon>
        <taxon>Dunaliella</taxon>
    </lineage>
</organism>
<evidence type="ECO:0000313" key="3">
    <source>
        <dbReference type="EMBL" id="KAF5831358.1"/>
    </source>
</evidence>
<feature type="region of interest" description="Disordered" evidence="1">
    <location>
        <begin position="286"/>
        <end position="522"/>
    </location>
</feature>
<protein>
    <recommendedName>
        <fullName evidence="2">Protein kinase domain-containing protein</fullName>
    </recommendedName>
</protein>
<feature type="region of interest" description="Disordered" evidence="1">
    <location>
        <begin position="149"/>
        <end position="260"/>
    </location>
</feature>
<feature type="domain" description="Protein kinase" evidence="2">
    <location>
        <begin position="1"/>
        <end position="101"/>
    </location>
</feature>
<dbReference type="InterPro" id="IPR051681">
    <property type="entry name" value="Ser/Thr_Kinases-Pseudokinases"/>
</dbReference>
<dbReference type="Pfam" id="PF07714">
    <property type="entry name" value="PK_Tyr_Ser-Thr"/>
    <property type="match status" value="1"/>
</dbReference>
<dbReference type="SUPFAM" id="SSF56112">
    <property type="entry name" value="Protein kinase-like (PK-like)"/>
    <property type="match status" value="1"/>
</dbReference>
<feature type="compositionally biased region" description="Gly residues" evidence="1">
    <location>
        <begin position="226"/>
        <end position="238"/>
    </location>
</feature>
<proteinExistence type="predicted"/>
<name>A0ABQ7G9T2_DUNSA</name>
<evidence type="ECO:0000256" key="1">
    <source>
        <dbReference type="SAM" id="MobiDB-lite"/>
    </source>
</evidence>
<sequence>MTHMAPEVLLEGRVSKAADVYAFGITLWELFTAGQPYKGVPMALLGHRVVKEQRRPALPLAMPEGYRELLNKCWAHKPEHRPTFLEILEQLRVLRNAQPFPTHNMSRIARLDVHPIRATVLQKLAEDARIDEGAEEGIDSVEGQVLSKPKAQALLEKGQSGRGLREGMLERGKGERGYTREQPERGNATCIPHSPGMQSRAGQGQSWWGLIGTGHPLGDRRRDGGCRPGVGTQGGQGDPGERGIDSGGGRGGAGGAGAQGCQGHKGLAFPGAVVLDMRQVAEGMRAVGDRSSCSGVEGVRGSVGSQTGGGGPAAVVQGREGQPQGGGGATPRRKSYPGLQCRRSFAEQQHRPGTQSDKDPSQVNADTHKSDPGLMRDTPSSSKPYSFASFRTPRSPHSMSSSSSRHLRFSHSSRSRSSQNCVLVIGDDDDFVYPENSRGQGEGEGSAQSFCSTKVEVSAMRTKGEGAGRGRGRGRGKGQSKGKRSGGRGRASTGSSRNRWRCLVTTESSDEEMEEERQRAHV</sequence>
<dbReference type="PROSITE" id="PS50011">
    <property type="entry name" value="PROTEIN_KINASE_DOM"/>
    <property type="match status" value="1"/>
</dbReference>
<gene>
    <name evidence="3" type="ORF">DUNSADRAFT_13265</name>
</gene>
<evidence type="ECO:0000259" key="2">
    <source>
        <dbReference type="PROSITE" id="PS50011"/>
    </source>
</evidence>
<reference evidence="3" key="1">
    <citation type="submission" date="2017-08" db="EMBL/GenBank/DDBJ databases">
        <authorList>
            <person name="Polle J.E."/>
            <person name="Barry K."/>
            <person name="Cushman J."/>
            <person name="Schmutz J."/>
            <person name="Tran D."/>
            <person name="Hathwaick L.T."/>
            <person name="Yim W.C."/>
            <person name="Jenkins J."/>
            <person name="Mckie-Krisberg Z.M."/>
            <person name="Prochnik S."/>
            <person name="Lindquist E."/>
            <person name="Dockter R.B."/>
            <person name="Adam C."/>
            <person name="Molina H."/>
            <person name="Bunkerborg J."/>
            <person name="Jin E."/>
            <person name="Buchheim M."/>
            <person name="Magnuson J."/>
        </authorList>
    </citation>
    <scope>NUCLEOTIDE SEQUENCE</scope>
    <source>
        <strain evidence="3">CCAP 19/18</strain>
    </source>
</reference>
<dbReference type="PANTHER" id="PTHR44329">
    <property type="entry name" value="SERINE/THREONINE-PROTEIN KINASE TNNI3K-RELATED"/>
    <property type="match status" value="1"/>
</dbReference>
<evidence type="ECO:0000313" key="4">
    <source>
        <dbReference type="Proteomes" id="UP000815325"/>
    </source>
</evidence>
<feature type="compositionally biased region" description="Basic and acidic residues" evidence="1">
    <location>
        <begin position="163"/>
        <end position="184"/>
    </location>
</feature>
<feature type="compositionally biased region" description="Low complexity" evidence="1">
    <location>
        <begin position="291"/>
        <end position="305"/>
    </location>
</feature>
<dbReference type="InterPro" id="IPR001245">
    <property type="entry name" value="Ser-Thr/Tyr_kinase_cat_dom"/>
</dbReference>
<accession>A0ABQ7G9T2</accession>
<feature type="compositionally biased region" description="Polar residues" evidence="1">
    <location>
        <begin position="196"/>
        <end position="206"/>
    </location>
</feature>
<feature type="compositionally biased region" description="Basic residues" evidence="1">
    <location>
        <begin position="405"/>
        <end position="414"/>
    </location>
</feature>
<feature type="compositionally biased region" description="Gly residues" evidence="1">
    <location>
        <begin position="245"/>
        <end position="260"/>
    </location>
</feature>
<feature type="compositionally biased region" description="Basic residues" evidence="1">
    <location>
        <begin position="470"/>
        <end position="487"/>
    </location>
</feature>
<feature type="compositionally biased region" description="Low complexity" evidence="1">
    <location>
        <begin position="395"/>
        <end position="404"/>
    </location>
</feature>
<dbReference type="Proteomes" id="UP000815325">
    <property type="component" value="Unassembled WGS sequence"/>
</dbReference>
<feature type="compositionally biased region" description="Basic and acidic residues" evidence="1">
    <location>
        <begin position="344"/>
        <end position="371"/>
    </location>
</feature>